<feature type="transmembrane region" description="Helical" evidence="1">
    <location>
        <begin position="94"/>
        <end position="114"/>
    </location>
</feature>
<evidence type="ECO:0000313" key="3">
    <source>
        <dbReference type="Proteomes" id="UP000011082"/>
    </source>
</evidence>
<feature type="transmembrane region" description="Helical" evidence="1">
    <location>
        <begin position="26"/>
        <end position="51"/>
    </location>
</feature>
<dbReference type="Proteomes" id="UP000011082">
    <property type="component" value="Unassembled WGS sequence"/>
</dbReference>
<dbReference type="VEuPathDB" id="MicrosporidiaDB:VICG_01772"/>
<evidence type="ECO:0000313" key="2">
    <source>
        <dbReference type="EMBL" id="ELA41173.1"/>
    </source>
</evidence>
<keyword evidence="1" id="KW-0812">Transmembrane</keyword>
<gene>
    <name evidence="2" type="ORF">VICG_01772</name>
</gene>
<dbReference type="InParanoid" id="L2GJX1"/>
<dbReference type="AlphaFoldDB" id="L2GJX1"/>
<feature type="transmembrane region" description="Helical" evidence="1">
    <location>
        <begin position="134"/>
        <end position="155"/>
    </location>
</feature>
<sequence>MSQKEQKEGFRLDHYGLKKDSAGERLCSPVPVIVTLLQAVILSFIISSINVNTLLPWYTNQHITRTFLICSASILLVGQRILNRQHALTLKNNLIMEFTSHILFTYCFIQPQTLLKFDRTYIFPLSKLKIHVNLLFSVVNSAIFSSFFTFLDCFVKSRIVYTQAPGLFAYLRSKLVAILVDAKNVMQWCIRLSVVGFILYFCLFHNILSILTFSLRISLFYNSITEVVFHILILCINDAVFYIFYAILEYVAVFNLSFNSYSVDYHTEPDDNAINDIKSTHENVSNTDCINSILLKYHKAVMAFKSKELKFKTKPNEAKLVEIAACSALDEIREILKLFEASRNSLDSEIFVTVPQANKRYIKRYRAYHLLNILWGKMQYQAQCFVLSRRLSIVLDSLIEILDFVFTVREQEGIQLLNQAFFNDLLETVEHIGDISGKLQIDLKDERLSNLINKLQ</sequence>
<keyword evidence="1" id="KW-0472">Membrane</keyword>
<dbReference type="EMBL" id="JH370148">
    <property type="protein sequence ID" value="ELA41173.1"/>
    <property type="molecule type" value="Genomic_DNA"/>
</dbReference>
<keyword evidence="1" id="KW-1133">Transmembrane helix</keyword>
<name>L2GJX1_VITCO</name>
<proteinExistence type="predicted"/>
<evidence type="ECO:0000256" key="1">
    <source>
        <dbReference type="SAM" id="Phobius"/>
    </source>
</evidence>
<accession>L2GJX1</accession>
<organism evidence="2 3">
    <name type="scientific">Vittaforma corneae (strain ATCC 50505)</name>
    <name type="common">Microsporidian parasite</name>
    <name type="synonym">Nosema corneum</name>
    <dbReference type="NCBI Taxonomy" id="993615"/>
    <lineage>
        <taxon>Eukaryota</taxon>
        <taxon>Fungi</taxon>
        <taxon>Fungi incertae sedis</taxon>
        <taxon>Microsporidia</taxon>
        <taxon>Nosematidae</taxon>
        <taxon>Vittaforma</taxon>
    </lineage>
</organism>
<dbReference type="GeneID" id="19882482"/>
<feature type="transmembrane region" description="Helical" evidence="1">
    <location>
        <begin position="192"/>
        <end position="215"/>
    </location>
</feature>
<feature type="transmembrane region" description="Helical" evidence="1">
    <location>
        <begin position="227"/>
        <end position="248"/>
    </location>
</feature>
<dbReference type="RefSeq" id="XP_007605217.1">
    <property type="nucleotide sequence ID" value="XM_007605155.1"/>
</dbReference>
<protein>
    <submittedName>
        <fullName evidence="2">Uncharacterized protein</fullName>
    </submittedName>
</protein>
<feature type="transmembrane region" description="Helical" evidence="1">
    <location>
        <begin position="63"/>
        <end position="82"/>
    </location>
</feature>
<keyword evidence="3" id="KW-1185">Reference proteome</keyword>
<reference evidence="3" key="1">
    <citation type="submission" date="2011-05" db="EMBL/GenBank/DDBJ databases">
        <title>The genome sequence of Vittaforma corneae strain ATCC 50505.</title>
        <authorList>
            <consortium name="The Broad Institute Genome Sequencing Platform"/>
            <person name="Cuomo C."/>
            <person name="Didier E."/>
            <person name="Bowers L."/>
            <person name="Young S.K."/>
            <person name="Zeng Q."/>
            <person name="Gargeya S."/>
            <person name="Fitzgerald M."/>
            <person name="Haas B."/>
            <person name="Abouelleil A."/>
            <person name="Alvarado L."/>
            <person name="Arachchi H.M."/>
            <person name="Berlin A."/>
            <person name="Chapman S.B."/>
            <person name="Gearin G."/>
            <person name="Goldberg J."/>
            <person name="Griggs A."/>
            <person name="Gujja S."/>
            <person name="Hansen M."/>
            <person name="Heiman D."/>
            <person name="Howarth C."/>
            <person name="Larimer J."/>
            <person name="Lui A."/>
            <person name="MacDonald P.J.P."/>
            <person name="McCowen C."/>
            <person name="Montmayeur A."/>
            <person name="Murphy C."/>
            <person name="Neiman D."/>
            <person name="Pearson M."/>
            <person name="Priest M."/>
            <person name="Roberts A."/>
            <person name="Saif S."/>
            <person name="Shea T."/>
            <person name="Sisk P."/>
            <person name="Stolte C."/>
            <person name="Sykes S."/>
            <person name="Wortman J."/>
            <person name="Nusbaum C."/>
            <person name="Birren B."/>
        </authorList>
    </citation>
    <scope>NUCLEOTIDE SEQUENCE [LARGE SCALE GENOMIC DNA]</scope>
    <source>
        <strain evidence="3">ATCC 50505</strain>
    </source>
</reference>
<dbReference type="HOGENOM" id="CLU_600210_0_0_1"/>